<proteinExistence type="predicted"/>
<dbReference type="EMBL" id="CAEZYQ010000010">
    <property type="protein sequence ID" value="CAB4743430.1"/>
    <property type="molecule type" value="Genomic_DNA"/>
</dbReference>
<dbReference type="AlphaFoldDB" id="A0A6J6T8H8"/>
<reference evidence="2" key="1">
    <citation type="submission" date="2020-05" db="EMBL/GenBank/DDBJ databases">
        <authorList>
            <person name="Chiriac C."/>
            <person name="Salcher M."/>
            <person name="Ghai R."/>
            <person name="Kavagutti S V."/>
        </authorList>
    </citation>
    <scope>NUCLEOTIDE SEQUENCE</scope>
</reference>
<gene>
    <name evidence="2" type="ORF">UFOPK2761_01487</name>
</gene>
<dbReference type="PROSITE" id="PS51318">
    <property type="entry name" value="TAT"/>
    <property type="match status" value="1"/>
</dbReference>
<evidence type="ECO:0000313" key="2">
    <source>
        <dbReference type="EMBL" id="CAB4743430.1"/>
    </source>
</evidence>
<protein>
    <submittedName>
        <fullName evidence="2">Unannotated protein</fullName>
    </submittedName>
</protein>
<dbReference type="InterPro" id="IPR006311">
    <property type="entry name" value="TAT_signal"/>
</dbReference>
<accession>A0A6J6T8H8</accession>
<feature type="compositionally biased region" description="Polar residues" evidence="1">
    <location>
        <begin position="54"/>
        <end position="77"/>
    </location>
</feature>
<name>A0A6J6T8H8_9ZZZZ</name>
<evidence type="ECO:0000256" key="1">
    <source>
        <dbReference type="SAM" id="MobiDB-lite"/>
    </source>
</evidence>
<sequence length="1219" mass="125057">MSPGPDVRRPLNPPAPSRRRRSLVAIAAALVTAPALALLPAAPASAALISPTAGSVQSGNVPVTESPGATNNCQLNQGSPYTRFQVTRADGTVVGSNQQSGTGAKTYVWPSNGQPRGEYVARSWTRSSNRSGFANLGCTNQGEVLRSTITFTVDNGAAVALALPDDVVTGEDLTVGVATTVVGAGITGQPLGEREVTVSLPGVPDVEPVVVTTDATGRATTEIDLPDLPVGALTVAAEVTTDAFYTGSGTTAETTLLPRSTEVFYRGQTRGQPGSEAELRARLVDTTPDSDRFGERVVGRPVALALADDVAPAVTDEAGDATRRAPVTGPARITDASATFTGDEVYAGSSDSLRFYVGDVAAEPAPVVATPVEGNLTGLVGWLGGLLGPVVTVVETILSPVENAVGVPAISGLLDALLPEIQSGAGTLGSAVDEALDTIDREVVSRSPLGDLTKTARFTWRAVTEGEGVVRREQFDAVIGVPQLLDVTGDGTADLVANIRLSQVSASTGTEGSGFGAVPRLEVVRLGDVSQRLPLSLQAVLDLPGGDEEYRFGYDTRGGNAPRDFAADLVLADGGVTLEVASSSEDALDITGALVPAAADGEAPEVPTEGADLETPLPAPPAPAEQRFAISFDRAPEQAALGLDLGSGSQLAARLSTDRPTTIGLSLTDDSGGARTFVADGLIREVDGEVAILVEGDTDSGLAAELTSPSGLDEVSLRAVELDAGRTASDVRLGLTDVPDSVVFGLDAAGAGALTASGPIGVFEAGYATGRELALLDDPAYLRLDQQTTDQGEESSVALRLPGFEGLSLDLTDDLAIGLTTAPTPLRALARLDGLELDARVLDAPRRLDLSLGRDGQVRIAGSDPISEVLVKARDEAGIFDGSTDLRLRLADVPSLLEVGVTDGGVSFGTGGDPIGVLEVFADSGTPVPLPADADGLVLRQSPGGTQVAGRITGLRTIAASLEGLPEVLLDTVAGRVFSIELLETDAAGAETGRLTATIDNLVPNVRLGLVDDGSGATRLRYTADEPTSALTFDLGDLRGSISNPLPTALEVCQAADEACLPDVGIDDPTLGSVRLLADQTTTLDIVDPTGAFNVNGLRLRVLDLTGSIDADNGGPLYLNTTEYGPGCEQGCERPIEGGSITADLDNVELTFAPGNGFNANRALTNLRVDKVLGIPVGLSGVSGTGSIRCVNDTVIRVRAFDLINVSIRDALCNVPRSG</sequence>
<feature type="region of interest" description="Disordered" evidence="1">
    <location>
        <begin position="52"/>
        <end position="77"/>
    </location>
</feature>
<organism evidence="2">
    <name type="scientific">freshwater metagenome</name>
    <dbReference type="NCBI Taxonomy" id="449393"/>
    <lineage>
        <taxon>unclassified sequences</taxon>
        <taxon>metagenomes</taxon>
        <taxon>ecological metagenomes</taxon>
    </lineage>
</organism>